<evidence type="ECO:0008006" key="4">
    <source>
        <dbReference type="Google" id="ProtNLM"/>
    </source>
</evidence>
<organism evidence="2 3">
    <name type="scientific">Leptolyngbya foveolarum</name>
    <dbReference type="NCBI Taxonomy" id="47253"/>
    <lineage>
        <taxon>Bacteria</taxon>
        <taxon>Bacillati</taxon>
        <taxon>Cyanobacteriota</taxon>
        <taxon>Cyanophyceae</taxon>
        <taxon>Leptolyngbyales</taxon>
        <taxon>Leptolyngbyaceae</taxon>
        <taxon>Leptolyngbya group</taxon>
        <taxon>Leptolyngbya</taxon>
    </lineage>
</organism>
<proteinExistence type="predicted"/>
<gene>
    <name evidence="2" type="ORF">DCF25_00130</name>
</gene>
<keyword evidence="1" id="KW-0732">Signal</keyword>
<evidence type="ECO:0000313" key="2">
    <source>
        <dbReference type="EMBL" id="PZO23480.1"/>
    </source>
</evidence>
<dbReference type="Proteomes" id="UP000249354">
    <property type="component" value="Unassembled WGS sequence"/>
</dbReference>
<protein>
    <recommendedName>
        <fullName evidence="4">Porin</fullName>
    </recommendedName>
</protein>
<accession>A0A2W4UVX0</accession>
<feature type="signal peptide" evidence="1">
    <location>
        <begin position="1"/>
        <end position="24"/>
    </location>
</feature>
<dbReference type="AlphaFoldDB" id="A0A2W4UVX0"/>
<dbReference type="EMBL" id="QBMC01000001">
    <property type="protein sequence ID" value="PZO23480.1"/>
    <property type="molecule type" value="Genomic_DNA"/>
</dbReference>
<comment type="caution">
    <text evidence="2">The sequence shown here is derived from an EMBL/GenBank/DDBJ whole genome shotgun (WGS) entry which is preliminary data.</text>
</comment>
<evidence type="ECO:0000256" key="1">
    <source>
        <dbReference type="SAM" id="SignalP"/>
    </source>
</evidence>
<name>A0A2W4UVX0_9CYAN</name>
<sequence>MASSTLALVSALTVLGAISPIVSAQETEPLLDTLEGITERRSGDYYKHRTSLSQFNFITGLGGFADQRVNRDAAATSGAYQELLILQTQSTPTVRVPDLPNPYTTSVQLLPASQFNSRVVGSELNFEPLPRR</sequence>
<evidence type="ECO:0000313" key="3">
    <source>
        <dbReference type="Proteomes" id="UP000249354"/>
    </source>
</evidence>
<reference evidence="2 3" key="2">
    <citation type="submission" date="2018-06" db="EMBL/GenBank/DDBJ databases">
        <title>Metagenomic assembly of (sub)arctic Cyanobacteria and their associated microbiome from non-axenic cultures.</title>
        <authorList>
            <person name="Baurain D."/>
        </authorList>
    </citation>
    <scope>NUCLEOTIDE SEQUENCE [LARGE SCALE GENOMIC DNA]</scope>
    <source>
        <strain evidence="2">ULC129bin1</strain>
    </source>
</reference>
<feature type="chain" id="PRO_5016180023" description="Porin" evidence="1">
    <location>
        <begin position="25"/>
        <end position="132"/>
    </location>
</feature>
<reference evidence="3" key="1">
    <citation type="submission" date="2018-04" db="EMBL/GenBank/DDBJ databases">
        <authorList>
            <person name="Cornet L."/>
        </authorList>
    </citation>
    <scope>NUCLEOTIDE SEQUENCE [LARGE SCALE GENOMIC DNA]</scope>
</reference>